<organism evidence="2 3">
    <name type="scientific">Kutzneria kofuensis</name>
    <dbReference type="NCBI Taxonomy" id="103725"/>
    <lineage>
        <taxon>Bacteria</taxon>
        <taxon>Bacillati</taxon>
        <taxon>Actinomycetota</taxon>
        <taxon>Actinomycetes</taxon>
        <taxon>Pseudonocardiales</taxon>
        <taxon>Pseudonocardiaceae</taxon>
        <taxon>Kutzneria</taxon>
    </lineage>
</organism>
<protein>
    <submittedName>
        <fullName evidence="2">Uncharacterized protein</fullName>
    </submittedName>
</protein>
<accession>A0A7W9KIT1</accession>
<sequence>MLVLCREKDGKPMVAEVGWSQVPVTVTDVSEFHVTVRFGDGADQLNLVLARDVAARLVARLLPLMAKHVTWLVKRGEG</sequence>
<gene>
    <name evidence="1" type="ORF">BJ998_003981</name>
    <name evidence="2" type="ORF">BJ998_004381</name>
</gene>
<dbReference type="Proteomes" id="UP000585638">
    <property type="component" value="Unassembled WGS sequence"/>
</dbReference>
<name>A0A7W9KIT1_9PSEU</name>
<dbReference type="EMBL" id="JACHIR010000001">
    <property type="protein sequence ID" value="MBB5893185.1"/>
    <property type="molecule type" value="Genomic_DNA"/>
</dbReference>
<dbReference type="RefSeq" id="WP_184863738.1">
    <property type="nucleotide sequence ID" value="NZ_BAAAWY010000001.1"/>
</dbReference>
<keyword evidence="3" id="KW-1185">Reference proteome</keyword>
<evidence type="ECO:0000313" key="2">
    <source>
        <dbReference type="EMBL" id="MBB5893185.1"/>
    </source>
</evidence>
<evidence type="ECO:0000313" key="3">
    <source>
        <dbReference type="Proteomes" id="UP000585638"/>
    </source>
</evidence>
<comment type="caution">
    <text evidence="2">The sequence shown here is derived from an EMBL/GenBank/DDBJ whole genome shotgun (WGS) entry which is preliminary data.</text>
</comment>
<evidence type="ECO:0000313" key="1">
    <source>
        <dbReference type="EMBL" id="MBB5892785.1"/>
    </source>
</evidence>
<reference evidence="2 3" key="1">
    <citation type="submission" date="2020-08" db="EMBL/GenBank/DDBJ databases">
        <title>Sequencing the genomes of 1000 actinobacteria strains.</title>
        <authorList>
            <person name="Klenk H.-P."/>
        </authorList>
    </citation>
    <scope>NUCLEOTIDE SEQUENCE [LARGE SCALE GENOMIC DNA]</scope>
    <source>
        <strain evidence="2 3">DSM 43851</strain>
    </source>
</reference>
<dbReference type="EMBL" id="JACHIR010000001">
    <property type="protein sequence ID" value="MBB5892785.1"/>
    <property type="molecule type" value="Genomic_DNA"/>
</dbReference>
<dbReference type="AlphaFoldDB" id="A0A7W9KIT1"/>
<proteinExistence type="predicted"/>